<reference evidence="1 2" key="1">
    <citation type="submission" date="2018-01" db="EMBL/GenBank/DDBJ databases">
        <authorList>
            <person name="Paulsen S."/>
            <person name="Gram L.K."/>
        </authorList>
    </citation>
    <scope>NUCLEOTIDE SEQUENCE [LARGE SCALE GENOMIC DNA]</scope>
    <source>
        <strain evidence="1 2">S2599</strain>
    </source>
</reference>
<dbReference type="AlphaFoldDB" id="A0A5S3X0Z8"/>
<organism evidence="1 2">
    <name type="scientific">Pseudoalteromonas rubra</name>
    <dbReference type="NCBI Taxonomy" id="43658"/>
    <lineage>
        <taxon>Bacteria</taxon>
        <taxon>Pseudomonadati</taxon>
        <taxon>Pseudomonadota</taxon>
        <taxon>Gammaproteobacteria</taxon>
        <taxon>Alteromonadales</taxon>
        <taxon>Pseudoalteromonadaceae</taxon>
        <taxon>Pseudoalteromonas</taxon>
    </lineage>
</organism>
<sequence length="60" mass="6191">MKLTLTKKNYKNLSQQSHAINNKMTPQVGGGNGACSGGAGCHMDQQPEPGTGGGSVCITW</sequence>
<evidence type="ECO:0000313" key="2">
    <source>
        <dbReference type="Proteomes" id="UP000306719"/>
    </source>
</evidence>
<protein>
    <submittedName>
        <fullName evidence="1">Uncharacterized protein</fullName>
    </submittedName>
</protein>
<name>A0A5S3X0Z8_9GAMM</name>
<dbReference type="Proteomes" id="UP000306719">
    <property type="component" value="Unassembled WGS sequence"/>
</dbReference>
<reference evidence="2" key="2">
    <citation type="submission" date="2019-06" db="EMBL/GenBank/DDBJ databases">
        <title>Co-occurence of chitin degradation, pigmentation and bioactivity in marine Pseudoalteromonas.</title>
        <authorList>
            <person name="Sonnenschein E.C."/>
            <person name="Bech P.K."/>
        </authorList>
    </citation>
    <scope>NUCLEOTIDE SEQUENCE [LARGE SCALE GENOMIC DNA]</scope>
    <source>
        <strain evidence="2">S2599</strain>
    </source>
</reference>
<dbReference type="RefSeq" id="WP_138544864.1">
    <property type="nucleotide sequence ID" value="NZ_PNCJ01000014.1"/>
</dbReference>
<comment type="caution">
    <text evidence="1">The sequence shown here is derived from an EMBL/GenBank/DDBJ whole genome shotgun (WGS) entry which is preliminary data.</text>
</comment>
<accession>A0A5S3X0Z8</accession>
<dbReference type="EMBL" id="PNCJ01000014">
    <property type="protein sequence ID" value="TMP37663.1"/>
    <property type="molecule type" value="Genomic_DNA"/>
</dbReference>
<evidence type="ECO:0000313" key="1">
    <source>
        <dbReference type="EMBL" id="TMP37663.1"/>
    </source>
</evidence>
<proteinExistence type="predicted"/>
<gene>
    <name evidence="1" type="ORF">CWB98_10840</name>
</gene>